<protein>
    <recommendedName>
        <fullName evidence="13">Ig-like domain-containing protein</fullName>
    </recommendedName>
</protein>
<keyword evidence="4" id="KW-0732">Signal</keyword>
<organism evidence="11 12">
    <name type="scientific">Peromyscus maniculatus bairdii</name>
    <name type="common">Prairie deer mouse</name>
    <dbReference type="NCBI Taxonomy" id="230844"/>
    <lineage>
        <taxon>Eukaryota</taxon>
        <taxon>Metazoa</taxon>
        <taxon>Chordata</taxon>
        <taxon>Craniata</taxon>
        <taxon>Vertebrata</taxon>
        <taxon>Euteleostomi</taxon>
        <taxon>Mammalia</taxon>
        <taxon>Eutheria</taxon>
        <taxon>Euarchontoglires</taxon>
        <taxon>Glires</taxon>
        <taxon>Rodentia</taxon>
        <taxon>Myomorpha</taxon>
        <taxon>Muroidea</taxon>
        <taxon>Cricetidae</taxon>
        <taxon>Neotominae</taxon>
        <taxon>Peromyscus</taxon>
    </lineage>
</organism>
<dbReference type="FunFam" id="2.60.40.10:FF:000049">
    <property type="entry name" value="Leukocyte immunoglobulin-like receptor subfamily B member 1"/>
    <property type="match status" value="1"/>
</dbReference>
<keyword evidence="7" id="KW-0472">Membrane</keyword>
<evidence type="ECO:0000256" key="9">
    <source>
        <dbReference type="ARBA" id="ARBA00023180"/>
    </source>
</evidence>
<dbReference type="Proteomes" id="UP000694547">
    <property type="component" value="Unassembled WGS sequence"/>
</dbReference>
<name>A0A8C8UIR5_PERMB</name>
<keyword evidence="5" id="KW-0677">Repeat</keyword>
<evidence type="ECO:0000256" key="6">
    <source>
        <dbReference type="ARBA" id="ARBA00022989"/>
    </source>
</evidence>
<keyword evidence="9" id="KW-0325">Glycoprotein</keyword>
<evidence type="ECO:0000313" key="11">
    <source>
        <dbReference type="Ensembl" id="ENSPEMP00000029907.1"/>
    </source>
</evidence>
<evidence type="ECO:0000256" key="7">
    <source>
        <dbReference type="ARBA" id="ARBA00023136"/>
    </source>
</evidence>
<evidence type="ECO:0000256" key="2">
    <source>
        <dbReference type="ARBA" id="ARBA00022475"/>
    </source>
</evidence>
<sequence length="187" mass="20755">MKPFLTSPLLLTYFPAGKLPKPTLWAAPSSVIASGNVVTIWCEGSKETQIYFLYKEGSPAPWDSQTLKGPGNKAMFSIASMEKHHAGKYCCYSYKSIGWTERSDPLELVVTGVYPTKITLSALSSPVVTSGNVTFQCVSQKADDRFILKKEDEKFSRPLPSQKIHPELFGAVFTVGPVTPNQRWRFT</sequence>
<dbReference type="InterPro" id="IPR050412">
    <property type="entry name" value="Ig-like_Receptors_ImmuneReg"/>
</dbReference>
<dbReference type="GeneTree" id="ENSGT01100000263478"/>
<dbReference type="PANTHER" id="PTHR11738">
    <property type="entry name" value="MHC CLASS I NK CELL RECEPTOR"/>
    <property type="match status" value="1"/>
</dbReference>
<dbReference type="SUPFAM" id="SSF48726">
    <property type="entry name" value="Immunoglobulin"/>
    <property type="match status" value="2"/>
</dbReference>
<evidence type="ECO:0000256" key="3">
    <source>
        <dbReference type="ARBA" id="ARBA00022692"/>
    </source>
</evidence>
<dbReference type="GO" id="GO:0005886">
    <property type="term" value="C:plasma membrane"/>
    <property type="evidence" value="ECO:0007669"/>
    <property type="project" value="UniProtKB-SubCell"/>
</dbReference>
<evidence type="ECO:0000256" key="1">
    <source>
        <dbReference type="ARBA" id="ARBA00004162"/>
    </source>
</evidence>
<keyword evidence="6" id="KW-1133">Transmembrane helix</keyword>
<dbReference type="GO" id="GO:0019221">
    <property type="term" value="P:cytokine-mediated signaling pathway"/>
    <property type="evidence" value="ECO:0007669"/>
    <property type="project" value="TreeGrafter"/>
</dbReference>
<keyword evidence="8" id="KW-1015">Disulfide bond</keyword>
<keyword evidence="2" id="KW-1003">Cell membrane</keyword>
<evidence type="ECO:0000256" key="8">
    <source>
        <dbReference type="ARBA" id="ARBA00023157"/>
    </source>
</evidence>
<reference evidence="11" key="3">
    <citation type="submission" date="2025-09" db="UniProtKB">
        <authorList>
            <consortium name="Ensembl"/>
        </authorList>
    </citation>
    <scope>IDENTIFICATION</scope>
</reference>
<comment type="subcellular location">
    <subcellularLocation>
        <location evidence="1">Cell membrane</location>
        <topology evidence="1">Single-pass membrane protein</topology>
    </subcellularLocation>
</comment>
<dbReference type="PANTHER" id="PTHR11738:SF179">
    <property type="entry name" value="LEUKOCYTE IMMUNOGLOBULIN-LIKE RECEPTOR SUBFAMILY A MEMBER 5"/>
    <property type="match status" value="1"/>
</dbReference>
<dbReference type="AlphaFoldDB" id="A0A8C8UIR5"/>
<dbReference type="Ensembl" id="ENSPEMT00000039291.1">
    <property type="protein sequence ID" value="ENSPEMP00000029907.1"/>
    <property type="gene ID" value="ENSPEMG00000024942.1"/>
</dbReference>
<dbReference type="Gene3D" id="2.60.40.10">
    <property type="entry name" value="Immunoglobulins"/>
    <property type="match status" value="2"/>
</dbReference>
<accession>A0A8C8UIR5</accession>
<dbReference type="Pfam" id="PF13895">
    <property type="entry name" value="Ig_2"/>
    <property type="match status" value="1"/>
</dbReference>
<keyword evidence="10" id="KW-0393">Immunoglobulin domain</keyword>
<dbReference type="CDD" id="cd16843">
    <property type="entry name" value="IgC2_D1_D2_LILR_KIR_like"/>
    <property type="match status" value="1"/>
</dbReference>
<evidence type="ECO:0008006" key="13">
    <source>
        <dbReference type="Google" id="ProtNLM"/>
    </source>
</evidence>
<keyword evidence="12" id="KW-1185">Reference proteome</keyword>
<dbReference type="GO" id="GO:0002764">
    <property type="term" value="P:immune response-regulating signaling pathway"/>
    <property type="evidence" value="ECO:0007669"/>
    <property type="project" value="TreeGrafter"/>
</dbReference>
<dbReference type="InterPro" id="IPR036179">
    <property type="entry name" value="Ig-like_dom_sf"/>
</dbReference>
<reference evidence="12" key="1">
    <citation type="submission" date="2018-10" db="EMBL/GenBank/DDBJ databases">
        <title>Improved assembly of the deer mouse Peromyscus maniculatus genome.</title>
        <authorList>
            <person name="Lassance J.-M."/>
            <person name="Hoekstra H.E."/>
        </authorList>
    </citation>
    <scope>NUCLEOTIDE SEQUENCE [LARGE SCALE GENOMIC DNA]</scope>
</reference>
<evidence type="ECO:0000256" key="10">
    <source>
        <dbReference type="ARBA" id="ARBA00023319"/>
    </source>
</evidence>
<dbReference type="InterPro" id="IPR013783">
    <property type="entry name" value="Ig-like_fold"/>
</dbReference>
<evidence type="ECO:0000313" key="12">
    <source>
        <dbReference type="Proteomes" id="UP000694547"/>
    </source>
</evidence>
<reference evidence="11" key="2">
    <citation type="submission" date="2025-08" db="UniProtKB">
        <authorList>
            <consortium name="Ensembl"/>
        </authorList>
    </citation>
    <scope>IDENTIFICATION</scope>
</reference>
<dbReference type="GO" id="GO:0032396">
    <property type="term" value="F:inhibitory MHC class I receptor activity"/>
    <property type="evidence" value="ECO:0007669"/>
    <property type="project" value="TreeGrafter"/>
</dbReference>
<keyword evidence="3" id="KW-0812">Transmembrane</keyword>
<proteinExistence type="predicted"/>
<evidence type="ECO:0000256" key="5">
    <source>
        <dbReference type="ARBA" id="ARBA00022737"/>
    </source>
</evidence>
<evidence type="ECO:0000256" key="4">
    <source>
        <dbReference type="ARBA" id="ARBA00022729"/>
    </source>
</evidence>